<proteinExistence type="predicted"/>
<dbReference type="RefSeq" id="WP_230753014.1">
    <property type="nucleotide sequence ID" value="NZ_JAINWA010000001.1"/>
</dbReference>
<keyword evidence="3" id="KW-1185">Reference proteome</keyword>
<dbReference type="Proteomes" id="UP001198163">
    <property type="component" value="Unassembled WGS sequence"/>
</dbReference>
<dbReference type="EMBL" id="JAINWA010000001">
    <property type="protein sequence ID" value="MCD1653698.1"/>
    <property type="molecule type" value="Genomic_DNA"/>
</dbReference>
<feature type="transmembrane region" description="Helical" evidence="1">
    <location>
        <begin position="82"/>
        <end position="100"/>
    </location>
</feature>
<keyword evidence="1" id="KW-0472">Membrane</keyword>
<organism evidence="2 3">
    <name type="scientific">Teretinema zuelzerae</name>
    <dbReference type="NCBI Taxonomy" id="156"/>
    <lineage>
        <taxon>Bacteria</taxon>
        <taxon>Pseudomonadati</taxon>
        <taxon>Spirochaetota</taxon>
        <taxon>Spirochaetia</taxon>
        <taxon>Spirochaetales</taxon>
        <taxon>Treponemataceae</taxon>
        <taxon>Teretinema</taxon>
    </lineage>
</organism>
<evidence type="ECO:0000256" key="1">
    <source>
        <dbReference type="SAM" id="Phobius"/>
    </source>
</evidence>
<keyword evidence="1" id="KW-1133">Transmembrane helix</keyword>
<accession>A0AAE3JI09</accession>
<evidence type="ECO:0000313" key="2">
    <source>
        <dbReference type="EMBL" id="MCD1653698.1"/>
    </source>
</evidence>
<reference evidence="2" key="1">
    <citation type="submission" date="2021-08" db="EMBL/GenBank/DDBJ databases">
        <title>Comparative analyses of Brucepasteria parasyntrophica and Teretinema zuelzerae.</title>
        <authorList>
            <person name="Song Y."/>
            <person name="Brune A."/>
        </authorList>
    </citation>
    <scope>NUCLEOTIDE SEQUENCE</scope>
    <source>
        <strain evidence="2">DSM 1903</strain>
    </source>
</reference>
<comment type="caution">
    <text evidence="2">The sequence shown here is derived from an EMBL/GenBank/DDBJ whole genome shotgun (WGS) entry which is preliminary data.</text>
</comment>
<evidence type="ECO:0000313" key="3">
    <source>
        <dbReference type="Proteomes" id="UP001198163"/>
    </source>
</evidence>
<feature type="transmembrane region" description="Helical" evidence="1">
    <location>
        <begin position="53"/>
        <end position="73"/>
    </location>
</feature>
<keyword evidence="1" id="KW-0812">Transmembrane</keyword>
<sequence>MVALIVCALCSFSALAAALILQFRLPGWELLAGVLRLDLDHRARIDVRALSRLLSLVFWFVSFAFAASAVVLYTKAAFWDEILPFQFLSLLLAFNGFWFVYRRCDHNEYSESLRKLGRGLWAAINLLFLFPLVLVLF</sequence>
<name>A0AAE3JI09_9SPIR</name>
<feature type="transmembrane region" description="Helical" evidence="1">
    <location>
        <begin position="120"/>
        <end position="136"/>
    </location>
</feature>
<protein>
    <submittedName>
        <fullName evidence="2">Uncharacterized protein</fullName>
    </submittedName>
</protein>
<gene>
    <name evidence="2" type="ORF">K7J14_03170</name>
</gene>
<dbReference type="AlphaFoldDB" id="A0AAE3JI09"/>